<feature type="domain" description="CN hydrolase" evidence="2">
    <location>
        <begin position="13"/>
        <end position="238"/>
    </location>
</feature>
<evidence type="ECO:0000259" key="2">
    <source>
        <dbReference type="PROSITE" id="PS50263"/>
    </source>
</evidence>
<dbReference type="PANTHER" id="PTHR43674">
    <property type="entry name" value="NITRILASE C965.09-RELATED"/>
    <property type="match status" value="1"/>
</dbReference>
<dbReference type="Gene3D" id="3.60.110.10">
    <property type="entry name" value="Carbon-nitrogen hydrolase"/>
    <property type="match status" value="1"/>
</dbReference>
<dbReference type="GO" id="GO:0016811">
    <property type="term" value="F:hydrolase activity, acting on carbon-nitrogen (but not peptide) bonds, in linear amides"/>
    <property type="evidence" value="ECO:0007669"/>
    <property type="project" value="TreeGrafter"/>
</dbReference>
<sequence length="316" mass="35876">MANYITIACVGPRPLEIDAAVPPEEAVERMIDHWQMQLDRVLPDRPDLIVLPEACDRPNTTKFPLEARRAYYRVRGDRIRDRFADIAKRHRCYITYPAHTEAGDGSWRNAMQLIGRDGGVMGVYHKNHLVPDEYEKTNILYGKDVAVFECDFGKVAAAICFDLNFDELRKRVEAAKPDLIVFPSMYHGGLMQNYWAYSCRAYFAGAIAGPPCTVVTPLGEVAARSTNYYPFVTARVNLDYAVIHIDENAAKFPEIKRKYGPDVNIHDPGFLGCVLLTSESERFTAADIMEEFGLEGIDDYFRRAEQARHMPGRMEP</sequence>
<organism evidence="3 4">
    <name type="scientific">Paenibacillus flagellatus</name>
    <dbReference type="NCBI Taxonomy" id="2211139"/>
    <lineage>
        <taxon>Bacteria</taxon>
        <taxon>Bacillati</taxon>
        <taxon>Bacillota</taxon>
        <taxon>Bacilli</taxon>
        <taxon>Bacillales</taxon>
        <taxon>Paenibacillaceae</taxon>
        <taxon>Paenibacillus</taxon>
    </lineage>
</organism>
<keyword evidence="4" id="KW-1185">Reference proteome</keyword>
<dbReference type="SUPFAM" id="SSF56317">
    <property type="entry name" value="Carbon-nitrogen hydrolase"/>
    <property type="match status" value="1"/>
</dbReference>
<reference evidence="3 4" key="1">
    <citation type="submission" date="2018-05" db="EMBL/GenBank/DDBJ databases">
        <title>Paenibacillus flagellatus sp. nov., isolated from selenium mineral soil.</title>
        <authorList>
            <person name="Dai X."/>
        </authorList>
    </citation>
    <scope>NUCLEOTIDE SEQUENCE [LARGE SCALE GENOMIC DNA]</scope>
    <source>
        <strain evidence="3 4">DXL2</strain>
    </source>
</reference>
<dbReference type="InterPro" id="IPR050345">
    <property type="entry name" value="Aliph_Amidase/BUP"/>
</dbReference>
<dbReference type="InterPro" id="IPR003010">
    <property type="entry name" value="C-N_Hydrolase"/>
</dbReference>
<dbReference type="CDD" id="cd07197">
    <property type="entry name" value="nitrilase"/>
    <property type="match status" value="1"/>
</dbReference>
<dbReference type="RefSeq" id="WP_110842561.1">
    <property type="nucleotide sequence ID" value="NZ_QJVJ01000011.1"/>
</dbReference>
<keyword evidence="1 3" id="KW-0378">Hydrolase</keyword>
<gene>
    <name evidence="3" type="ORF">DLM86_23800</name>
</gene>
<dbReference type="InterPro" id="IPR036526">
    <property type="entry name" value="C-N_Hydrolase_sf"/>
</dbReference>
<accession>A0A2V5JYG3</accession>
<comment type="caution">
    <text evidence="3">The sequence shown here is derived from an EMBL/GenBank/DDBJ whole genome shotgun (WGS) entry which is preliminary data.</text>
</comment>
<dbReference type="AlphaFoldDB" id="A0A2V5JYG3"/>
<evidence type="ECO:0000313" key="3">
    <source>
        <dbReference type="EMBL" id="PYI51935.1"/>
    </source>
</evidence>
<evidence type="ECO:0000313" key="4">
    <source>
        <dbReference type="Proteomes" id="UP000247476"/>
    </source>
</evidence>
<proteinExistence type="predicted"/>
<dbReference type="OrthoDB" id="9811121at2"/>
<dbReference type="PANTHER" id="PTHR43674:SF2">
    <property type="entry name" value="BETA-UREIDOPROPIONASE"/>
    <property type="match status" value="1"/>
</dbReference>
<name>A0A2V5JYG3_9BACL</name>
<dbReference type="PROSITE" id="PS50263">
    <property type="entry name" value="CN_HYDROLASE"/>
    <property type="match status" value="1"/>
</dbReference>
<dbReference type="Pfam" id="PF00795">
    <property type="entry name" value="CN_hydrolase"/>
    <property type="match status" value="1"/>
</dbReference>
<protein>
    <submittedName>
        <fullName evidence="3">Carbon-nitrogen hydrolase family protein</fullName>
    </submittedName>
</protein>
<dbReference type="EMBL" id="QJVJ01000011">
    <property type="protein sequence ID" value="PYI51935.1"/>
    <property type="molecule type" value="Genomic_DNA"/>
</dbReference>
<evidence type="ECO:0000256" key="1">
    <source>
        <dbReference type="ARBA" id="ARBA00022801"/>
    </source>
</evidence>
<dbReference type="Proteomes" id="UP000247476">
    <property type="component" value="Unassembled WGS sequence"/>
</dbReference>